<dbReference type="InterPro" id="IPR011009">
    <property type="entry name" value="Kinase-like_dom_sf"/>
</dbReference>
<sequence>MKWYQPCNSKHFKHFKNDFNKWTSGNDAIDKFIQDAQLNANSRFEALEWIPYDGLEYIKQIAKWIDGPIINWDIENQQWKRSIQYEVVLKKMSNNSFAYNSIQFFGITQDPETQKYMMYTRIFVLEIFSTSNLCVTDFGLSKLIGSNPKRRLFSGVLPYVAPEVLSGEEYTKAADVYSFGIIAYEIITGIPPPIS</sequence>
<name>A0A397IJS0_9GLOM</name>
<evidence type="ECO:0000256" key="2">
    <source>
        <dbReference type="ARBA" id="ARBA00022679"/>
    </source>
</evidence>
<evidence type="ECO:0000256" key="3">
    <source>
        <dbReference type="ARBA" id="ARBA00022741"/>
    </source>
</evidence>
<dbReference type="SUPFAM" id="SSF56112">
    <property type="entry name" value="Protein kinase-like (PK-like)"/>
    <property type="match status" value="1"/>
</dbReference>
<dbReference type="GO" id="GO:0005524">
    <property type="term" value="F:ATP binding"/>
    <property type="evidence" value="ECO:0007669"/>
    <property type="project" value="UniProtKB-KW"/>
</dbReference>
<dbReference type="AlphaFoldDB" id="A0A397IJS0"/>
<keyword evidence="1" id="KW-0723">Serine/threonine-protein kinase</keyword>
<evidence type="ECO:0000256" key="5">
    <source>
        <dbReference type="ARBA" id="ARBA00022840"/>
    </source>
</evidence>
<dbReference type="GO" id="GO:0004674">
    <property type="term" value="F:protein serine/threonine kinase activity"/>
    <property type="evidence" value="ECO:0007669"/>
    <property type="project" value="UniProtKB-KW"/>
</dbReference>
<keyword evidence="3" id="KW-0547">Nucleotide-binding</keyword>
<gene>
    <name evidence="7" type="ORF">Glove_203g46</name>
</gene>
<dbReference type="InterPro" id="IPR000719">
    <property type="entry name" value="Prot_kinase_dom"/>
</dbReference>
<dbReference type="STRING" id="1348612.A0A397IJS0"/>
<keyword evidence="5" id="KW-0067">ATP-binding</keyword>
<protein>
    <recommendedName>
        <fullName evidence="6">Protein kinase domain-containing protein</fullName>
    </recommendedName>
</protein>
<dbReference type="PANTHER" id="PTHR24351">
    <property type="entry name" value="RIBOSOMAL PROTEIN S6 KINASE"/>
    <property type="match status" value="1"/>
</dbReference>
<keyword evidence="8" id="KW-1185">Reference proteome</keyword>
<evidence type="ECO:0000256" key="1">
    <source>
        <dbReference type="ARBA" id="ARBA00022527"/>
    </source>
</evidence>
<evidence type="ECO:0000313" key="7">
    <source>
        <dbReference type="EMBL" id="RHZ76135.1"/>
    </source>
</evidence>
<dbReference type="Pfam" id="PF00069">
    <property type="entry name" value="Pkinase"/>
    <property type="match status" value="1"/>
</dbReference>
<dbReference type="PROSITE" id="PS50011">
    <property type="entry name" value="PROTEIN_KINASE_DOM"/>
    <property type="match status" value="1"/>
</dbReference>
<evidence type="ECO:0000313" key="8">
    <source>
        <dbReference type="Proteomes" id="UP000266861"/>
    </source>
</evidence>
<evidence type="ECO:0000256" key="4">
    <source>
        <dbReference type="ARBA" id="ARBA00022777"/>
    </source>
</evidence>
<organism evidence="7 8">
    <name type="scientific">Diversispora epigaea</name>
    <dbReference type="NCBI Taxonomy" id="1348612"/>
    <lineage>
        <taxon>Eukaryota</taxon>
        <taxon>Fungi</taxon>
        <taxon>Fungi incertae sedis</taxon>
        <taxon>Mucoromycota</taxon>
        <taxon>Glomeromycotina</taxon>
        <taxon>Glomeromycetes</taxon>
        <taxon>Diversisporales</taxon>
        <taxon>Diversisporaceae</taxon>
        <taxon>Diversispora</taxon>
    </lineage>
</organism>
<dbReference type="OrthoDB" id="2388562at2759"/>
<comment type="caution">
    <text evidence="7">The sequence shown here is derived from an EMBL/GenBank/DDBJ whole genome shotgun (WGS) entry which is preliminary data.</text>
</comment>
<dbReference type="Gene3D" id="1.10.510.10">
    <property type="entry name" value="Transferase(Phosphotransferase) domain 1"/>
    <property type="match status" value="1"/>
</dbReference>
<evidence type="ECO:0000259" key="6">
    <source>
        <dbReference type="PROSITE" id="PS50011"/>
    </source>
</evidence>
<keyword evidence="4" id="KW-0418">Kinase</keyword>
<dbReference type="Proteomes" id="UP000266861">
    <property type="component" value="Unassembled WGS sequence"/>
</dbReference>
<feature type="domain" description="Protein kinase" evidence="6">
    <location>
        <begin position="1"/>
        <end position="195"/>
    </location>
</feature>
<proteinExistence type="predicted"/>
<dbReference type="Gene3D" id="1.10.10.1010">
    <property type="entry name" value="Intein homing endonuclease, domain IV"/>
    <property type="match status" value="1"/>
</dbReference>
<dbReference type="EMBL" id="PQFF01000190">
    <property type="protein sequence ID" value="RHZ76135.1"/>
    <property type="molecule type" value="Genomic_DNA"/>
</dbReference>
<accession>A0A397IJS0</accession>
<reference evidence="7 8" key="1">
    <citation type="submission" date="2018-08" db="EMBL/GenBank/DDBJ databases">
        <title>Genome and evolution of the arbuscular mycorrhizal fungus Diversispora epigaea (formerly Glomus versiforme) and its bacterial endosymbionts.</title>
        <authorList>
            <person name="Sun X."/>
            <person name="Fei Z."/>
            <person name="Harrison M."/>
        </authorList>
    </citation>
    <scope>NUCLEOTIDE SEQUENCE [LARGE SCALE GENOMIC DNA]</scope>
    <source>
        <strain evidence="7 8">IT104</strain>
    </source>
</reference>
<keyword evidence="2" id="KW-0808">Transferase</keyword>